<dbReference type="AlphaFoldDB" id="A0A0G2ECZ5"/>
<keyword evidence="1" id="KW-0489">Methyltransferase</keyword>
<evidence type="ECO:0000256" key="2">
    <source>
        <dbReference type="ARBA" id="ARBA00022679"/>
    </source>
</evidence>
<evidence type="ECO:0000256" key="1">
    <source>
        <dbReference type="ARBA" id="ARBA00022603"/>
    </source>
</evidence>
<feature type="domain" description="Methyltransferase" evidence="3">
    <location>
        <begin position="50"/>
        <end position="159"/>
    </location>
</feature>
<reference evidence="4 5" key="1">
    <citation type="submission" date="2015-03" db="EMBL/GenBank/DDBJ databases">
        <authorList>
            <person name="Morales-Cruz A."/>
            <person name="Amrine K.C."/>
            <person name="Cantu D."/>
        </authorList>
    </citation>
    <scope>NUCLEOTIDE SEQUENCE [LARGE SCALE GENOMIC DNA]</scope>
    <source>
        <strain evidence="4">DS831</strain>
    </source>
</reference>
<keyword evidence="2" id="KW-0808">Transferase</keyword>
<dbReference type="GO" id="GO:0008168">
    <property type="term" value="F:methyltransferase activity"/>
    <property type="evidence" value="ECO:0007669"/>
    <property type="project" value="UniProtKB-KW"/>
</dbReference>
<dbReference type="InterPro" id="IPR029063">
    <property type="entry name" value="SAM-dependent_MTases_sf"/>
</dbReference>
<name>A0A0G2ECZ5_9PEZI</name>
<dbReference type="SUPFAM" id="SSF53335">
    <property type="entry name" value="S-adenosyl-L-methionine-dependent methyltransferases"/>
    <property type="match status" value="1"/>
</dbReference>
<gene>
    <name evidence="4" type="ORF">UCDDS831_g04833</name>
</gene>
<dbReference type="Gene3D" id="3.40.50.150">
    <property type="entry name" value="Vaccinia Virus protein VP39"/>
    <property type="match status" value="1"/>
</dbReference>
<dbReference type="PANTHER" id="PTHR43861:SF1">
    <property type="entry name" value="TRANS-ACONITATE 2-METHYLTRANSFERASE"/>
    <property type="match status" value="1"/>
</dbReference>
<dbReference type="GO" id="GO:0032259">
    <property type="term" value="P:methylation"/>
    <property type="evidence" value="ECO:0007669"/>
    <property type="project" value="UniProtKB-KW"/>
</dbReference>
<accession>A0A0G2ECZ5</accession>
<dbReference type="CDD" id="cd02440">
    <property type="entry name" value="AdoMet_MTases"/>
    <property type="match status" value="1"/>
</dbReference>
<comment type="caution">
    <text evidence="4">The sequence shown here is derived from an EMBL/GenBank/DDBJ whole genome shotgun (WGS) entry which is preliminary data.</text>
</comment>
<dbReference type="PANTHER" id="PTHR43861">
    <property type="entry name" value="TRANS-ACONITATE 2-METHYLTRANSFERASE-RELATED"/>
    <property type="match status" value="1"/>
</dbReference>
<evidence type="ECO:0000259" key="3">
    <source>
        <dbReference type="Pfam" id="PF13649"/>
    </source>
</evidence>
<reference evidence="4 5" key="2">
    <citation type="submission" date="2015-05" db="EMBL/GenBank/DDBJ databases">
        <title>Distinctive expansion of gene families associated with plant cell wall degradation and secondary metabolism in the genomes of grapevine trunk pathogens.</title>
        <authorList>
            <person name="Lawrence D.P."/>
            <person name="Travadon R."/>
            <person name="Rolshausen P.E."/>
            <person name="Baumgartner K."/>
        </authorList>
    </citation>
    <scope>NUCLEOTIDE SEQUENCE [LARGE SCALE GENOMIC DNA]</scope>
    <source>
        <strain evidence="4">DS831</strain>
    </source>
</reference>
<dbReference type="Pfam" id="PF13649">
    <property type="entry name" value="Methyltransf_25"/>
    <property type="match status" value="1"/>
</dbReference>
<dbReference type="Proteomes" id="UP000034182">
    <property type="component" value="Unassembled WGS sequence"/>
</dbReference>
<organism evidence="4 5">
    <name type="scientific">Diplodia seriata</name>
    <dbReference type="NCBI Taxonomy" id="420778"/>
    <lineage>
        <taxon>Eukaryota</taxon>
        <taxon>Fungi</taxon>
        <taxon>Dikarya</taxon>
        <taxon>Ascomycota</taxon>
        <taxon>Pezizomycotina</taxon>
        <taxon>Dothideomycetes</taxon>
        <taxon>Dothideomycetes incertae sedis</taxon>
        <taxon>Botryosphaeriales</taxon>
        <taxon>Botryosphaeriaceae</taxon>
        <taxon>Diplodia</taxon>
    </lineage>
</organism>
<proteinExistence type="predicted"/>
<dbReference type="InterPro" id="IPR041698">
    <property type="entry name" value="Methyltransf_25"/>
</dbReference>
<evidence type="ECO:0000313" key="4">
    <source>
        <dbReference type="EMBL" id="KKY20344.1"/>
    </source>
</evidence>
<dbReference type="EMBL" id="LAQI01000101">
    <property type="protein sequence ID" value="KKY20344.1"/>
    <property type="molecule type" value="Genomic_DNA"/>
</dbReference>
<sequence>MASSSSSSSSSSAIDWNAANYLRFADERTRPARDLLAAIPPLPSSTSPRIIDLGCGPANSTALLAARYGCISHDDDAAATGARITGVDTSPSMLAKARAALPAARFVEGDLRTYEPEPAADDTAPVDLFFSNAALHWLPAAELLPCIKRWIGAHLAPGGVFAMQVPDNRG</sequence>
<evidence type="ECO:0000313" key="5">
    <source>
        <dbReference type="Proteomes" id="UP000034182"/>
    </source>
</evidence>
<protein>
    <submittedName>
        <fullName evidence="4">Putative trans-aconitate 2</fullName>
    </submittedName>
</protein>